<protein>
    <recommendedName>
        <fullName evidence="3">ShKT domain-containing protein</fullName>
    </recommendedName>
</protein>
<feature type="signal peptide" evidence="2">
    <location>
        <begin position="1"/>
        <end position="30"/>
    </location>
</feature>
<feature type="region of interest" description="Disordered" evidence="1">
    <location>
        <begin position="336"/>
        <end position="376"/>
    </location>
</feature>
<sequence length="376" mass="39974">MTMMRKASDRLVLGLALAAACALAVTPARAQGEKENATSLVVLSKTECVDLAPIQEFSTDNRIISCVRNASEMCCEAMDELLGQNSSVHFCTCSNGVLEDVLDEAVPLFAKDIIRTRIEECGLPIAGEERCAGLYDDSGAAYAAAASGDCADEYPPNVDTKYNCKQQADYGKCGEGWMQGYCLASCGKCELAKEEEKEASATAASGKCEDEYPPDVDTSYTCQEQADYGKCDEGWMKGYCKLSCGECTAEVEEDSSPEAEEEVVEAEDGEVLSNGTIVAANCTDEKSPSDDSRHDCAKQASFGKCSEGWMDGYCLLSCGKCIKPEVRKIMASAAGVAQSVAPNTTTDEIEQGNSTGPACADDNCEDTTLLPDSPSE</sequence>
<feature type="domain" description="ShKT" evidence="3">
    <location>
        <begin position="282"/>
        <end position="321"/>
    </location>
</feature>
<organism evidence="4 5">
    <name type="scientific">Chloropicon roscoffensis</name>
    <dbReference type="NCBI Taxonomy" id="1461544"/>
    <lineage>
        <taxon>Eukaryota</taxon>
        <taxon>Viridiplantae</taxon>
        <taxon>Chlorophyta</taxon>
        <taxon>Chloropicophyceae</taxon>
        <taxon>Chloropicales</taxon>
        <taxon>Chloropicaceae</taxon>
        <taxon>Chloropicon</taxon>
    </lineage>
</organism>
<proteinExistence type="predicted"/>
<name>A0AAX4PMT6_9CHLO</name>
<reference evidence="4 5" key="1">
    <citation type="submission" date="2024-03" db="EMBL/GenBank/DDBJ databases">
        <title>Complete genome sequence of the green alga Chloropicon roscoffensis RCC1871.</title>
        <authorList>
            <person name="Lemieux C."/>
            <person name="Pombert J.-F."/>
            <person name="Otis C."/>
            <person name="Turmel M."/>
        </authorList>
    </citation>
    <scope>NUCLEOTIDE SEQUENCE [LARGE SCALE GENOMIC DNA]</scope>
    <source>
        <strain evidence="4 5">RCC1871</strain>
    </source>
</reference>
<evidence type="ECO:0000259" key="3">
    <source>
        <dbReference type="PROSITE" id="PS51670"/>
    </source>
</evidence>
<accession>A0AAX4PMT6</accession>
<dbReference type="SMART" id="SM00254">
    <property type="entry name" value="ShKT"/>
    <property type="match status" value="3"/>
</dbReference>
<dbReference type="EMBL" id="CP151517">
    <property type="protein sequence ID" value="WZN66889.1"/>
    <property type="molecule type" value="Genomic_DNA"/>
</dbReference>
<evidence type="ECO:0000256" key="2">
    <source>
        <dbReference type="SAM" id="SignalP"/>
    </source>
</evidence>
<dbReference type="InterPro" id="IPR003582">
    <property type="entry name" value="ShKT_dom"/>
</dbReference>
<keyword evidence="5" id="KW-1185">Reference proteome</keyword>
<dbReference type="PROSITE" id="PS51670">
    <property type="entry name" value="SHKT"/>
    <property type="match status" value="3"/>
</dbReference>
<evidence type="ECO:0000256" key="1">
    <source>
        <dbReference type="SAM" id="MobiDB-lite"/>
    </source>
</evidence>
<dbReference type="PROSITE" id="PS51257">
    <property type="entry name" value="PROKAR_LIPOPROTEIN"/>
    <property type="match status" value="1"/>
</dbReference>
<keyword evidence="2" id="KW-0732">Signal</keyword>
<evidence type="ECO:0000313" key="4">
    <source>
        <dbReference type="EMBL" id="WZN66889.1"/>
    </source>
</evidence>
<feature type="domain" description="ShKT" evidence="3">
    <location>
        <begin position="150"/>
        <end position="189"/>
    </location>
</feature>
<feature type="domain" description="ShKT" evidence="3">
    <location>
        <begin position="208"/>
        <end position="247"/>
    </location>
</feature>
<evidence type="ECO:0000313" key="5">
    <source>
        <dbReference type="Proteomes" id="UP001472866"/>
    </source>
</evidence>
<feature type="compositionally biased region" description="Polar residues" evidence="1">
    <location>
        <begin position="340"/>
        <end position="356"/>
    </location>
</feature>
<dbReference type="Proteomes" id="UP001472866">
    <property type="component" value="Chromosome 17"/>
</dbReference>
<dbReference type="Pfam" id="PF01549">
    <property type="entry name" value="ShK"/>
    <property type="match status" value="3"/>
</dbReference>
<feature type="chain" id="PRO_5043590113" description="ShKT domain-containing protein" evidence="2">
    <location>
        <begin position="31"/>
        <end position="376"/>
    </location>
</feature>
<dbReference type="AlphaFoldDB" id="A0AAX4PMT6"/>
<gene>
    <name evidence="4" type="ORF">HKI87_17g84600</name>
</gene>